<sequence>MVAAYLVDTNVLIDYLADALPAEYTYLVNELIDNDELYISVITQIELLCFEAPEAYNQSCQNLISLAHTVPLQDPAIIDKAISIRKTARIKLPDAVVAATAITLNRSLLSRNERDFKRVDELQYRNPYH</sequence>
<keyword evidence="10" id="KW-1185">Reference proteome</keyword>
<evidence type="ECO:0000313" key="10">
    <source>
        <dbReference type="Proteomes" id="UP000501128"/>
    </source>
</evidence>
<feature type="domain" description="PIN" evidence="8">
    <location>
        <begin position="5"/>
        <end position="121"/>
    </location>
</feature>
<evidence type="ECO:0000259" key="8">
    <source>
        <dbReference type="Pfam" id="PF01850"/>
    </source>
</evidence>
<keyword evidence="5" id="KW-0378">Hydrolase</keyword>
<dbReference type="KEGG" id="srho:HH216_18870"/>
<evidence type="ECO:0000256" key="5">
    <source>
        <dbReference type="ARBA" id="ARBA00022801"/>
    </source>
</evidence>
<evidence type="ECO:0000256" key="7">
    <source>
        <dbReference type="ARBA" id="ARBA00038093"/>
    </source>
</evidence>
<keyword evidence="4" id="KW-0479">Metal-binding</keyword>
<comment type="similarity">
    <text evidence="7">Belongs to the PINc/VapC protein family.</text>
</comment>
<evidence type="ECO:0000256" key="6">
    <source>
        <dbReference type="ARBA" id="ARBA00022842"/>
    </source>
</evidence>
<dbReference type="SUPFAM" id="SSF88723">
    <property type="entry name" value="PIN domain-like"/>
    <property type="match status" value="1"/>
</dbReference>
<dbReference type="PANTHER" id="PTHR33653">
    <property type="entry name" value="RIBONUCLEASE VAPC2"/>
    <property type="match status" value="1"/>
</dbReference>
<dbReference type="GO" id="GO:0004518">
    <property type="term" value="F:nuclease activity"/>
    <property type="evidence" value="ECO:0007669"/>
    <property type="project" value="UniProtKB-KW"/>
</dbReference>
<dbReference type="GO" id="GO:0016787">
    <property type="term" value="F:hydrolase activity"/>
    <property type="evidence" value="ECO:0007669"/>
    <property type="project" value="UniProtKB-KW"/>
</dbReference>
<dbReference type="PANTHER" id="PTHR33653:SF1">
    <property type="entry name" value="RIBONUCLEASE VAPC2"/>
    <property type="match status" value="1"/>
</dbReference>
<keyword evidence="3" id="KW-0540">Nuclease</keyword>
<dbReference type="Proteomes" id="UP000501128">
    <property type="component" value="Chromosome"/>
</dbReference>
<dbReference type="Gene3D" id="3.40.50.1010">
    <property type="entry name" value="5'-nuclease"/>
    <property type="match status" value="1"/>
</dbReference>
<dbReference type="Pfam" id="PF01850">
    <property type="entry name" value="PIN"/>
    <property type="match status" value="1"/>
</dbReference>
<keyword evidence="2" id="KW-1277">Toxin-antitoxin system</keyword>
<evidence type="ECO:0000256" key="3">
    <source>
        <dbReference type="ARBA" id="ARBA00022722"/>
    </source>
</evidence>
<dbReference type="AlphaFoldDB" id="A0A7L5DXJ6"/>
<gene>
    <name evidence="9" type="ORF">HH216_18870</name>
</gene>
<evidence type="ECO:0000256" key="4">
    <source>
        <dbReference type="ARBA" id="ARBA00022723"/>
    </source>
</evidence>
<organism evidence="9 10">
    <name type="scientific">Spirosoma rhododendri</name>
    <dbReference type="NCBI Taxonomy" id="2728024"/>
    <lineage>
        <taxon>Bacteria</taxon>
        <taxon>Pseudomonadati</taxon>
        <taxon>Bacteroidota</taxon>
        <taxon>Cytophagia</taxon>
        <taxon>Cytophagales</taxon>
        <taxon>Cytophagaceae</taxon>
        <taxon>Spirosoma</taxon>
    </lineage>
</organism>
<dbReference type="InterPro" id="IPR002716">
    <property type="entry name" value="PIN_dom"/>
</dbReference>
<name>A0A7L5DXJ6_9BACT</name>
<dbReference type="InterPro" id="IPR029060">
    <property type="entry name" value="PIN-like_dom_sf"/>
</dbReference>
<protein>
    <submittedName>
        <fullName evidence="9">Type II toxin-antitoxin system VapC family toxin</fullName>
    </submittedName>
</protein>
<evidence type="ECO:0000313" key="9">
    <source>
        <dbReference type="EMBL" id="QJD80250.1"/>
    </source>
</evidence>
<dbReference type="InterPro" id="IPR050556">
    <property type="entry name" value="Type_II_TA_system_RNase"/>
</dbReference>
<dbReference type="CDD" id="cd18738">
    <property type="entry name" value="PIN_VapC4-5_FitB-like"/>
    <property type="match status" value="1"/>
</dbReference>
<evidence type="ECO:0000256" key="2">
    <source>
        <dbReference type="ARBA" id="ARBA00022649"/>
    </source>
</evidence>
<proteinExistence type="inferred from homology"/>
<dbReference type="GO" id="GO:0046872">
    <property type="term" value="F:metal ion binding"/>
    <property type="evidence" value="ECO:0007669"/>
    <property type="project" value="UniProtKB-KW"/>
</dbReference>
<keyword evidence="6" id="KW-0460">Magnesium</keyword>
<dbReference type="EMBL" id="CP051677">
    <property type="protein sequence ID" value="QJD80250.1"/>
    <property type="molecule type" value="Genomic_DNA"/>
</dbReference>
<accession>A0A7L5DXJ6</accession>
<comment type="cofactor">
    <cofactor evidence="1">
        <name>Mg(2+)</name>
        <dbReference type="ChEBI" id="CHEBI:18420"/>
    </cofactor>
</comment>
<dbReference type="RefSeq" id="WP_169552209.1">
    <property type="nucleotide sequence ID" value="NZ_CP051677.1"/>
</dbReference>
<evidence type="ECO:0000256" key="1">
    <source>
        <dbReference type="ARBA" id="ARBA00001946"/>
    </source>
</evidence>
<reference evidence="9 10" key="1">
    <citation type="submission" date="2020-04" db="EMBL/GenBank/DDBJ databases">
        <title>Genome sequencing of novel species.</title>
        <authorList>
            <person name="Heo J."/>
            <person name="Kim S.-J."/>
            <person name="Kim J.-S."/>
            <person name="Hong S.-B."/>
            <person name="Kwon S.-W."/>
        </authorList>
    </citation>
    <scope>NUCLEOTIDE SEQUENCE [LARGE SCALE GENOMIC DNA]</scope>
    <source>
        <strain evidence="9 10">CJU-R4</strain>
    </source>
</reference>